<keyword evidence="1" id="KW-1133">Transmembrane helix</keyword>
<feature type="transmembrane region" description="Helical" evidence="1">
    <location>
        <begin position="202"/>
        <end position="222"/>
    </location>
</feature>
<dbReference type="EMBL" id="JABMCE010000070">
    <property type="protein sequence ID" value="NUU13650.1"/>
    <property type="molecule type" value="Genomic_DNA"/>
</dbReference>
<evidence type="ECO:0000313" key="3">
    <source>
        <dbReference type="Proteomes" id="UP000573001"/>
    </source>
</evidence>
<keyword evidence="3" id="KW-1185">Reference proteome</keyword>
<feature type="transmembrane region" description="Helical" evidence="1">
    <location>
        <begin position="86"/>
        <end position="107"/>
    </location>
</feature>
<evidence type="ECO:0000256" key="1">
    <source>
        <dbReference type="SAM" id="Phobius"/>
    </source>
</evidence>
<feature type="transmembrane region" description="Helical" evidence="1">
    <location>
        <begin position="178"/>
        <end position="195"/>
    </location>
</feature>
<keyword evidence="1" id="KW-0812">Transmembrane</keyword>
<comment type="caution">
    <text evidence="2">The sequence shown here is derived from an EMBL/GenBank/DDBJ whole genome shotgun (WGS) entry which is preliminary data.</text>
</comment>
<reference evidence="2 3" key="1">
    <citation type="submission" date="2020-05" db="EMBL/GenBank/DDBJ databases">
        <title>Genome Sequencing of Type Strains.</title>
        <authorList>
            <person name="Lemaire J.F."/>
            <person name="Inderbitzin P."/>
            <person name="Gregorio O.A."/>
            <person name="Collins S.B."/>
            <person name="Wespe N."/>
            <person name="Knight-Connoni V."/>
        </authorList>
    </citation>
    <scope>NUCLEOTIDE SEQUENCE [LARGE SCALE GENOMIC DNA]</scope>
    <source>
        <strain evidence="2 3">ATCC 19096</strain>
    </source>
</reference>
<protein>
    <submittedName>
        <fullName evidence="2">Uncharacterized protein</fullName>
    </submittedName>
</protein>
<keyword evidence="1" id="KW-0472">Membrane</keyword>
<feature type="transmembrane region" description="Helical" evidence="1">
    <location>
        <begin position="154"/>
        <end position="172"/>
    </location>
</feature>
<dbReference type="RefSeq" id="WP_175351142.1">
    <property type="nucleotide sequence ID" value="NZ_BAAAWQ010000001.1"/>
</dbReference>
<organism evidence="2 3">
    <name type="scientific">Curtobacterium pusillum</name>
    <dbReference type="NCBI Taxonomy" id="69373"/>
    <lineage>
        <taxon>Bacteria</taxon>
        <taxon>Bacillati</taxon>
        <taxon>Actinomycetota</taxon>
        <taxon>Actinomycetes</taxon>
        <taxon>Micrococcales</taxon>
        <taxon>Microbacteriaceae</taxon>
        <taxon>Curtobacterium</taxon>
    </lineage>
</organism>
<accession>A0ABX2M6D2</accession>
<proteinExistence type="predicted"/>
<name>A0ABX2M6D2_9MICO</name>
<gene>
    <name evidence="2" type="ORF">HP507_07375</name>
</gene>
<dbReference type="Proteomes" id="UP000573001">
    <property type="component" value="Unassembled WGS sequence"/>
</dbReference>
<sequence length="270" mass="29136">MSALDRIIVEAAVAVSPAAHREVRREQWLADVRDARELELSPTALAFGALTTALFHRRAGHRSTWGESMTAAPLHVRPAPHTIRTVPVLVGLAFLSFLAVPVWVIMLPNYEYSSTFDLLVAQVGWLVLQYLLPGAALVTAILLLDGVPIRRRRLGASIMAAAALGLVVYPLLGPDTDLPIEVLPPLAGLVAWLVATAGRRWAWIVLVAPLLVDALHYTPLYAYAPGRVWPFLVVLTPVATVIVGIVVTKFSTGAAAQVEQHGEPLVDKIA</sequence>
<feature type="transmembrane region" description="Helical" evidence="1">
    <location>
        <begin position="228"/>
        <end position="247"/>
    </location>
</feature>
<feature type="transmembrane region" description="Helical" evidence="1">
    <location>
        <begin position="127"/>
        <end position="147"/>
    </location>
</feature>
<evidence type="ECO:0000313" key="2">
    <source>
        <dbReference type="EMBL" id="NUU13650.1"/>
    </source>
</evidence>